<evidence type="ECO:0000313" key="6">
    <source>
        <dbReference type="EMBL" id="KEO43534.1"/>
    </source>
</evidence>
<name>A0A074JBU9_STRSL</name>
<keyword evidence="6" id="KW-0418">Kinase</keyword>
<reference evidence="6 8" key="1">
    <citation type="submission" date="2014-04" db="EMBL/GenBank/DDBJ databases">
        <title>Variable characteristics of bacteriocin-producing Streptococcus salivarius strains isolated from Malaysian subjects.</title>
        <authorList>
            <person name="Philip K."/>
            <person name="Barbour A."/>
        </authorList>
    </citation>
    <scope>NUCLEOTIDE SEQUENCE [LARGE SCALE GENOMIC DNA]</scope>
    <source>
        <strain evidence="6 8">NU10</strain>
    </source>
</reference>
<protein>
    <submittedName>
        <fullName evidence="7">DNA-binding protein</fullName>
    </submittedName>
    <submittedName>
        <fullName evidence="6">Histidine kinase</fullName>
    </submittedName>
</protein>
<dbReference type="Proteomes" id="UP000422997">
    <property type="component" value="Chromosome"/>
</dbReference>
<dbReference type="EMBL" id="JJMT01000032">
    <property type="protein sequence ID" value="KEO43534.1"/>
    <property type="molecule type" value="Genomic_DNA"/>
</dbReference>
<dbReference type="AlphaFoldDB" id="A0A074JBU9"/>
<keyword evidence="1" id="KW-0963">Cytoplasm</keyword>
<evidence type="ECO:0000256" key="2">
    <source>
        <dbReference type="ARBA" id="ARBA00023015"/>
    </source>
</evidence>
<feature type="domain" description="HTH LytTR-type" evidence="5">
    <location>
        <begin position="43"/>
        <end position="145"/>
    </location>
</feature>
<evidence type="ECO:0000313" key="7">
    <source>
        <dbReference type="EMBL" id="QGU79694.1"/>
    </source>
</evidence>
<dbReference type="InterPro" id="IPR046947">
    <property type="entry name" value="LytR-like"/>
</dbReference>
<proteinExistence type="predicted"/>
<dbReference type="RefSeq" id="WP_013989911.1">
    <property type="nucleotide sequence ID" value="NZ_CP018187.1"/>
</dbReference>
<dbReference type="Gene3D" id="2.40.50.1020">
    <property type="entry name" value="LytTr DNA-binding domain"/>
    <property type="match status" value="1"/>
</dbReference>
<accession>A0A074JBU9</accession>
<evidence type="ECO:0000256" key="1">
    <source>
        <dbReference type="ARBA" id="ARBA00022490"/>
    </source>
</evidence>
<dbReference type="PROSITE" id="PS50930">
    <property type="entry name" value="HTH_LYTTR"/>
    <property type="match status" value="1"/>
</dbReference>
<keyword evidence="3 7" id="KW-0238">DNA-binding</keyword>
<dbReference type="GO" id="GO:0016301">
    <property type="term" value="F:kinase activity"/>
    <property type="evidence" value="ECO:0007669"/>
    <property type="project" value="UniProtKB-KW"/>
</dbReference>
<dbReference type="GO" id="GO:0003677">
    <property type="term" value="F:DNA binding"/>
    <property type="evidence" value="ECO:0007669"/>
    <property type="project" value="UniProtKB-KW"/>
</dbReference>
<dbReference type="GO" id="GO:0000156">
    <property type="term" value="F:phosphorelay response regulator activity"/>
    <property type="evidence" value="ECO:0007669"/>
    <property type="project" value="InterPro"/>
</dbReference>
<keyword evidence="2" id="KW-0805">Transcription regulation</keyword>
<dbReference type="EMBL" id="CP018187">
    <property type="protein sequence ID" value="QGU79694.1"/>
    <property type="molecule type" value="Genomic_DNA"/>
</dbReference>
<sequence>MKIKVQIDSVFQEETLQIQAPSRTPKIQQVVEFVESLDDNHRLKGKKDGETYLIEPKAISRIYIENRQVLAETIQGEYPLGLRLYQVLEKLPSYFIKISQSEIVNLKEIERFNITPNGLVEIHLKNKETTYSSRRYLKAIKEKLQ</sequence>
<evidence type="ECO:0000259" key="5">
    <source>
        <dbReference type="PROSITE" id="PS50930"/>
    </source>
</evidence>
<dbReference type="PANTHER" id="PTHR37299">
    <property type="entry name" value="TRANSCRIPTIONAL REGULATOR-RELATED"/>
    <property type="match status" value="1"/>
</dbReference>
<evidence type="ECO:0000313" key="9">
    <source>
        <dbReference type="Proteomes" id="UP000422997"/>
    </source>
</evidence>
<gene>
    <name evidence="7" type="ORF">BSR19_00340</name>
    <name evidence="6" type="ORF">DL07_06860</name>
</gene>
<keyword evidence="6" id="KW-0808">Transferase</keyword>
<keyword evidence="4" id="KW-0804">Transcription</keyword>
<reference evidence="7 9" key="2">
    <citation type="submission" date="2016-11" db="EMBL/GenBank/DDBJ databases">
        <title>The potential of Streptococcus salivarius to inhibit the production of volatile sulphur compounds in the oral cavity.</title>
        <authorList>
            <person name="Sun L."/>
            <person name="Li Z."/>
            <person name="Jin D."/>
            <person name="Zhao H."/>
        </authorList>
    </citation>
    <scope>NUCLEOTIDE SEQUENCE [LARGE SCALE GENOMIC DNA]</scope>
    <source>
        <strain evidence="7 9">ICDC2</strain>
    </source>
</reference>
<evidence type="ECO:0000313" key="8">
    <source>
        <dbReference type="Proteomes" id="UP000027855"/>
    </source>
</evidence>
<evidence type="ECO:0000256" key="4">
    <source>
        <dbReference type="ARBA" id="ARBA00023163"/>
    </source>
</evidence>
<organism evidence="6 8">
    <name type="scientific">Streptococcus salivarius</name>
    <dbReference type="NCBI Taxonomy" id="1304"/>
    <lineage>
        <taxon>Bacteria</taxon>
        <taxon>Bacillati</taxon>
        <taxon>Bacillota</taxon>
        <taxon>Bacilli</taxon>
        <taxon>Lactobacillales</taxon>
        <taxon>Streptococcaceae</taxon>
        <taxon>Streptococcus</taxon>
    </lineage>
</organism>
<dbReference type="SMART" id="SM00850">
    <property type="entry name" value="LytTR"/>
    <property type="match status" value="1"/>
</dbReference>
<dbReference type="PANTHER" id="PTHR37299:SF2">
    <property type="entry name" value="HTH LYTTR-TYPE DOMAIN-CONTAINING PROTEIN"/>
    <property type="match status" value="1"/>
</dbReference>
<evidence type="ECO:0000256" key="3">
    <source>
        <dbReference type="ARBA" id="ARBA00023125"/>
    </source>
</evidence>
<dbReference type="InterPro" id="IPR007492">
    <property type="entry name" value="LytTR_DNA-bd_dom"/>
</dbReference>
<dbReference type="Proteomes" id="UP000027855">
    <property type="component" value="Unassembled WGS sequence"/>
</dbReference>
<dbReference type="Pfam" id="PF04397">
    <property type="entry name" value="LytTR"/>
    <property type="match status" value="1"/>
</dbReference>